<keyword evidence="1" id="KW-0472">Membrane</keyword>
<proteinExistence type="predicted"/>
<feature type="transmembrane region" description="Helical" evidence="1">
    <location>
        <begin position="12"/>
        <end position="33"/>
    </location>
</feature>
<name>A0A0A8YC81_ARUDO</name>
<keyword evidence="1" id="KW-1133">Transmembrane helix</keyword>
<evidence type="ECO:0000256" key="1">
    <source>
        <dbReference type="SAM" id="Phobius"/>
    </source>
</evidence>
<sequence>MKSIRYHLHFMVLFPISVGISSVNLFFGVQYSLF</sequence>
<keyword evidence="1" id="KW-0812">Transmembrane</keyword>
<reference evidence="2" key="2">
    <citation type="journal article" date="2015" name="Data Brief">
        <title>Shoot transcriptome of the giant reed, Arundo donax.</title>
        <authorList>
            <person name="Barrero R.A."/>
            <person name="Guerrero F.D."/>
            <person name="Moolhuijzen P."/>
            <person name="Goolsby J.A."/>
            <person name="Tidwell J."/>
            <person name="Bellgard S.E."/>
            <person name="Bellgard M.I."/>
        </authorList>
    </citation>
    <scope>NUCLEOTIDE SEQUENCE</scope>
    <source>
        <tissue evidence="2">Shoot tissue taken approximately 20 cm above the soil surface</tissue>
    </source>
</reference>
<organism evidence="2">
    <name type="scientific">Arundo donax</name>
    <name type="common">Giant reed</name>
    <name type="synonym">Donax arundinaceus</name>
    <dbReference type="NCBI Taxonomy" id="35708"/>
    <lineage>
        <taxon>Eukaryota</taxon>
        <taxon>Viridiplantae</taxon>
        <taxon>Streptophyta</taxon>
        <taxon>Embryophyta</taxon>
        <taxon>Tracheophyta</taxon>
        <taxon>Spermatophyta</taxon>
        <taxon>Magnoliopsida</taxon>
        <taxon>Liliopsida</taxon>
        <taxon>Poales</taxon>
        <taxon>Poaceae</taxon>
        <taxon>PACMAD clade</taxon>
        <taxon>Arundinoideae</taxon>
        <taxon>Arundineae</taxon>
        <taxon>Arundo</taxon>
    </lineage>
</organism>
<dbReference type="EMBL" id="GBRH01274324">
    <property type="protein sequence ID" value="JAD23571.1"/>
    <property type="molecule type" value="Transcribed_RNA"/>
</dbReference>
<accession>A0A0A8YC81</accession>
<reference evidence="2" key="1">
    <citation type="submission" date="2014-09" db="EMBL/GenBank/DDBJ databases">
        <authorList>
            <person name="Magalhaes I.L.F."/>
            <person name="Oliveira U."/>
            <person name="Santos F.R."/>
            <person name="Vidigal T.H.D.A."/>
            <person name="Brescovit A.D."/>
            <person name="Santos A.J."/>
        </authorList>
    </citation>
    <scope>NUCLEOTIDE SEQUENCE</scope>
    <source>
        <tissue evidence="2">Shoot tissue taken approximately 20 cm above the soil surface</tissue>
    </source>
</reference>
<dbReference type="AlphaFoldDB" id="A0A0A8YC81"/>
<protein>
    <submittedName>
        <fullName evidence="2">Uncharacterized protein</fullName>
    </submittedName>
</protein>
<evidence type="ECO:0000313" key="2">
    <source>
        <dbReference type="EMBL" id="JAD23571.1"/>
    </source>
</evidence>